<evidence type="ECO:0000313" key="2">
    <source>
        <dbReference type="Proteomes" id="UP000478052"/>
    </source>
</evidence>
<organism evidence="1 2">
    <name type="scientific">Aphis craccivora</name>
    <name type="common">Cowpea aphid</name>
    <dbReference type="NCBI Taxonomy" id="307492"/>
    <lineage>
        <taxon>Eukaryota</taxon>
        <taxon>Metazoa</taxon>
        <taxon>Ecdysozoa</taxon>
        <taxon>Arthropoda</taxon>
        <taxon>Hexapoda</taxon>
        <taxon>Insecta</taxon>
        <taxon>Pterygota</taxon>
        <taxon>Neoptera</taxon>
        <taxon>Paraneoptera</taxon>
        <taxon>Hemiptera</taxon>
        <taxon>Sternorrhyncha</taxon>
        <taxon>Aphidomorpha</taxon>
        <taxon>Aphidoidea</taxon>
        <taxon>Aphididae</taxon>
        <taxon>Aphidini</taxon>
        <taxon>Aphis</taxon>
        <taxon>Aphis</taxon>
    </lineage>
</organism>
<dbReference type="Proteomes" id="UP000478052">
    <property type="component" value="Unassembled WGS sequence"/>
</dbReference>
<accession>A0A6G0Y8R0</accession>
<dbReference type="AlphaFoldDB" id="A0A6G0Y8R0"/>
<reference evidence="1 2" key="1">
    <citation type="submission" date="2019-08" db="EMBL/GenBank/DDBJ databases">
        <title>Whole genome of Aphis craccivora.</title>
        <authorList>
            <person name="Voronova N.V."/>
            <person name="Shulinski R.S."/>
            <person name="Bandarenka Y.V."/>
            <person name="Zhorov D.G."/>
            <person name="Warner D."/>
        </authorList>
    </citation>
    <scope>NUCLEOTIDE SEQUENCE [LARGE SCALE GENOMIC DNA]</scope>
    <source>
        <strain evidence="1">180601</strain>
        <tissue evidence="1">Whole Body</tissue>
    </source>
</reference>
<evidence type="ECO:0000313" key="1">
    <source>
        <dbReference type="EMBL" id="KAF0751142.1"/>
    </source>
</evidence>
<proteinExistence type="predicted"/>
<dbReference type="OrthoDB" id="6599060at2759"/>
<feature type="non-terminal residue" evidence="1">
    <location>
        <position position="1"/>
    </location>
</feature>
<gene>
    <name evidence="1" type="ORF">FWK35_00033838</name>
</gene>
<protein>
    <submittedName>
        <fullName evidence="1">Uncharacterized protein</fullName>
    </submittedName>
</protein>
<keyword evidence="2" id="KW-1185">Reference proteome</keyword>
<dbReference type="EMBL" id="VUJU01005463">
    <property type="protein sequence ID" value="KAF0751142.1"/>
    <property type="molecule type" value="Genomic_DNA"/>
</dbReference>
<comment type="caution">
    <text evidence="1">The sequence shown here is derived from an EMBL/GenBank/DDBJ whole genome shotgun (WGS) entry which is preliminary data.</text>
</comment>
<name>A0A6G0Y8R0_APHCR</name>
<sequence>SVFMVIDVLRNIHIDTVTRMNQYHNGVQNVVRPIEKQKQEHLFKWWEEFLTDGDRLKFLKNVGNRFQPIKL</sequence>